<keyword evidence="4 6" id="KW-0472">Membrane</keyword>
<feature type="transmembrane region" description="Helical" evidence="6">
    <location>
        <begin position="319"/>
        <end position="339"/>
    </location>
</feature>
<feature type="transmembrane region" description="Helical" evidence="6">
    <location>
        <begin position="287"/>
        <end position="307"/>
    </location>
</feature>
<dbReference type="GO" id="GO:0016020">
    <property type="term" value="C:membrane"/>
    <property type="evidence" value="ECO:0007669"/>
    <property type="project" value="UniProtKB-SubCell"/>
</dbReference>
<feature type="region of interest" description="Disordered" evidence="5">
    <location>
        <begin position="1"/>
        <end position="43"/>
    </location>
</feature>
<evidence type="ECO:0000256" key="5">
    <source>
        <dbReference type="SAM" id="MobiDB-lite"/>
    </source>
</evidence>
<dbReference type="GeneID" id="20084359"/>
<proteinExistence type="predicted"/>
<dbReference type="GO" id="GO:0005385">
    <property type="term" value="F:zinc ion transmembrane transporter activity"/>
    <property type="evidence" value="ECO:0007669"/>
    <property type="project" value="TreeGrafter"/>
</dbReference>
<dbReference type="eggNOG" id="KOG2474">
    <property type="taxonomic scope" value="Eukaryota"/>
</dbReference>
<keyword evidence="3 6" id="KW-1133">Transmembrane helix</keyword>
<dbReference type="VEuPathDB" id="FungiDB:H310_07309"/>
<dbReference type="RefSeq" id="XP_008870903.1">
    <property type="nucleotide sequence ID" value="XM_008872681.1"/>
</dbReference>
<feature type="transmembrane region" description="Helical" evidence="6">
    <location>
        <begin position="197"/>
        <end position="219"/>
    </location>
</feature>
<dbReference type="STRING" id="157072.A0A024U569"/>
<name>A0A024U569_9STRA</name>
<comment type="subcellular location">
    <subcellularLocation>
        <location evidence="1">Membrane</location>
        <topology evidence="1">Multi-pass membrane protein</topology>
    </subcellularLocation>
</comment>
<evidence type="ECO:0000313" key="7">
    <source>
        <dbReference type="EMBL" id="ETW00768.1"/>
    </source>
</evidence>
<evidence type="ECO:0000256" key="4">
    <source>
        <dbReference type="ARBA" id="ARBA00023136"/>
    </source>
</evidence>
<feature type="transmembrane region" description="Helical" evidence="6">
    <location>
        <begin position="90"/>
        <end position="112"/>
    </location>
</feature>
<evidence type="ECO:0000256" key="2">
    <source>
        <dbReference type="ARBA" id="ARBA00022692"/>
    </source>
</evidence>
<evidence type="ECO:0000256" key="6">
    <source>
        <dbReference type="SAM" id="Phobius"/>
    </source>
</evidence>
<dbReference type="OrthoDB" id="262547at2759"/>
<dbReference type="Pfam" id="PF02535">
    <property type="entry name" value="Zip"/>
    <property type="match status" value="1"/>
</dbReference>
<dbReference type="PANTHER" id="PTHR11040">
    <property type="entry name" value="ZINC/IRON TRANSPORTER"/>
    <property type="match status" value="1"/>
</dbReference>
<keyword evidence="2 6" id="KW-0812">Transmembrane</keyword>
<dbReference type="InterPro" id="IPR003689">
    <property type="entry name" value="ZIP"/>
</dbReference>
<feature type="transmembrane region" description="Helical" evidence="6">
    <location>
        <begin position="65"/>
        <end position="83"/>
    </location>
</feature>
<protein>
    <recommendedName>
        <fullName evidence="8">Zinc/iron permease</fullName>
    </recommendedName>
</protein>
<feature type="transmembrane region" description="Helical" evidence="6">
    <location>
        <begin position="118"/>
        <end position="139"/>
    </location>
</feature>
<feature type="transmembrane region" description="Helical" evidence="6">
    <location>
        <begin position="259"/>
        <end position="281"/>
    </location>
</feature>
<sequence length="343" mass="36282">MGLESGVVATHDNVVGRQAHSGSADTAKAKPPSPDAKDDDSFLVDSNEKVPAGQQSKSLSWKAELATAAAFLAITLVSYPFTGNMRSWHYVWWCGWLTAVSTGAGAVPFLWVKDIDKFWLGVCNALAAGMMLAATSCLFYEGFHVKSHDTDVLSVKIRLLLGACAGIGFIKMTKLILDGHDGVKLGGLDGLDAQKALLIMAVMTLHSISEGIGVGVSFGGEGGDRRGVMVSLTLAIHNVPEGLAICLVLIPRGLKLLPAILWCVFSSLPQPMFAVPSFLFVETFLPILPAGLGFAGGAMAYVAICELLPESLEDTENKLATGVSLLLAFVSMLNIQYVLTGEL</sequence>
<evidence type="ECO:0000256" key="1">
    <source>
        <dbReference type="ARBA" id="ARBA00004141"/>
    </source>
</evidence>
<evidence type="ECO:0000256" key="3">
    <source>
        <dbReference type="ARBA" id="ARBA00022989"/>
    </source>
</evidence>
<dbReference type="AlphaFoldDB" id="A0A024U569"/>
<dbReference type="EMBL" id="KI913964">
    <property type="protein sequence ID" value="ETW00768.1"/>
    <property type="molecule type" value="Genomic_DNA"/>
</dbReference>
<dbReference type="PANTHER" id="PTHR11040:SF70">
    <property type="entry name" value="OS05G0316100 PROTEIN"/>
    <property type="match status" value="1"/>
</dbReference>
<accession>A0A024U569</accession>
<evidence type="ECO:0008006" key="8">
    <source>
        <dbReference type="Google" id="ProtNLM"/>
    </source>
</evidence>
<reference evidence="7" key="1">
    <citation type="submission" date="2013-12" db="EMBL/GenBank/DDBJ databases">
        <title>The Genome Sequence of Aphanomyces invadans NJM9701.</title>
        <authorList>
            <consortium name="The Broad Institute Genomics Platform"/>
            <person name="Russ C."/>
            <person name="Tyler B."/>
            <person name="van West P."/>
            <person name="Dieguez-Uribeondo J."/>
            <person name="Young S.K."/>
            <person name="Zeng Q."/>
            <person name="Gargeya S."/>
            <person name="Fitzgerald M."/>
            <person name="Abouelleil A."/>
            <person name="Alvarado L."/>
            <person name="Chapman S.B."/>
            <person name="Gainer-Dewar J."/>
            <person name="Goldberg J."/>
            <person name="Griggs A."/>
            <person name="Gujja S."/>
            <person name="Hansen M."/>
            <person name="Howarth C."/>
            <person name="Imamovic A."/>
            <person name="Ireland A."/>
            <person name="Larimer J."/>
            <person name="McCowan C."/>
            <person name="Murphy C."/>
            <person name="Pearson M."/>
            <person name="Poon T.W."/>
            <person name="Priest M."/>
            <person name="Roberts A."/>
            <person name="Saif S."/>
            <person name="Shea T."/>
            <person name="Sykes S."/>
            <person name="Wortman J."/>
            <person name="Nusbaum C."/>
            <person name="Birren B."/>
        </authorList>
    </citation>
    <scope>NUCLEOTIDE SEQUENCE [LARGE SCALE GENOMIC DNA]</scope>
    <source>
        <strain evidence="7">NJM9701</strain>
    </source>
</reference>
<gene>
    <name evidence="7" type="ORF">H310_07309</name>
</gene>
<organism evidence="7">
    <name type="scientific">Aphanomyces invadans</name>
    <dbReference type="NCBI Taxonomy" id="157072"/>
    <lineage>
        <taxon>Eukaryota</taxon>
        <taxon>Sar</taxon>
        <taxon>Stramenopiles</taxon>
        <taxon>Oomycota</taxon>
        <taxon>Saprolegniomycetes</taxon>
        <taxon>Saprolegniales</taxon>
        <taxon>Verrucalvaceae</taxon>
        <taxon>Aphanomyces</taxon>
    </lineage>
</organism>